<dbReference type="GeneTree" id="ENSGT00390000017639"/>
<reference evidence="2" key="1">
    <citation type="submission" date="2025-08" db="UniProtKB">
        <authorList>
            <consortium name="Ensembl"/>
        </authorList>
    </citation>
    <scope>IDENTIFICATION</scope>
</reference>
<dbReference type="InterPro" id="IPR029092">
    <property type="entry name" value="Zwint-1"/>
</dbReference>
<protein>
    <submittedName>
        <fullName evidence="2">ZW10 interactor</fullName>
    </submittedName>
</protein>
<proteinExistence type="predicted"/>
<dbReference type="PANTHER" id="PTHR31504:SF1">
    <property type="entry name" value="ZW10 INTERACTOR"/>
    <property type="match status" value="1"/>
</dbReference>
<dbReference type="GO" id="GO:0000070">
    <property type="term" value="P:mitotic sister chromatid segregation"/>
    <property type="evidence" value="ECO:0007669"/>
    <property type="project" value="Ensembl"/>
</dbReference>
<evidence type="ECO:0000313" key="2">
    <source>
        <dbReference type="Ensembl" id="ENSNGAP00000007719.1"/>
    </source>
</evidence>
<gene>
    <name evidence="2" type="primary">Zwint</name>
</gene>
<dbReference type="GO" id="GO:0180019">
    <property type="term" value="C:Knl1/Spc105 complex"/>
    <property type="evidence" value="ECO:0007669"/>
    <property type="project" value="Ensembl"/>
</dbReference>
<evidence type="ECO:0000256" key="1">
    <source>
        <dbReference type="SAM" id="Coils"/>
    </source>
</evidence>
<reference evidence="2" key="2">
    <citation type="submission" date="2025-09" db="UniProtKB">
        <authorList>
            <consortium name="Ensembl"/>
        </authorList>
    </citation>
    <scope>IDENTIFICATION</scope>
</reference>
<dbReference type="GO" id="GO:0007094">
    <property type="term" value="P:mitotic spindle assembly checkpoint signaling"/>
    <property type="evidence" value="ECO:0007669"/>
    <property type="project" value="Ensembl"/>
</dbReference>
<dbReference type="OMA" id="TEAKEQW"/>
<dbReference type="Proteomes" id="UP000694381">
    <property type="component" value="Unassembled WGS sequence"/>
</dbReference>
<dbReference type="GO" id="GO:1905325">
    <property type="term" value="P:regulation of meiosis I spindle assembly checkpoint"/>
    <property type="evidence" value="ECO:0007669"/>
    <property type="project" value="Ensembl"/>
</dbReference>
<dbReference type="Ensembl" id="ENSNGAT00000013208.1">
    <property type="protein sequence ID" value="ENSNGAP00000007719.1"/>
    <property type="gene ID" value="ENSNGAG00000010904.1"/>
</dbReference>
<dbReference type="GO" id="GO:0016604">
    <property type="term" value="C:nuclear body"/>
    <property type="evidence" value="ECO:0007669"/>
    <property type="project" value="Ensembl"/>
</dbReference>
<organism evidence="2 3">
    <name type="scientific">Nannospalax galili</name>
    <name type="common">Northern Israeli blind subterranean mole rat</name>
    <name type="synonym">Spalax galili</name>
    <dbReference type="NCBI Taxonomy" id="1026970"/>
    <lineage>
        <taxon>Eukaryota</taxon>
        <taxon>Metazoa</taxon>
        <taxon>Chordata</taxon>
        <taxon>Craniata</taxon>
        <taxon>Vertebrata</taxon>
        <taxon>Euteleostomi</taxon>
        <taxon>Mammalia</taxon>
        <taxon>Eutheria</taxon>
        <taxon>Euarchontoglires</taxon>
        <taxon>Glires</taxon>
        <taxon>Rodentia</taxon>
        <taxon>Myomorpha</taxon>
        <taxon>Muroidea</taxon>
        <taxon>Spalacidae</taxon>
        <taxon>Spalacinae</taxon>
        <taxon>Nannospalax</taxon>
    </lineage>
</organism>
<dbReference type="PANTHER" id="PTHR31504">
    <property type="entry name" value="ZW10 INTERACTOR ZWINT"/>
    <property type="match status" value="1"/>
</dbReference>
<evidence type="ECO:0000313" key="3">
    <source>
        <dbReference type="Proteomes" id="UP000694381"/>
    </source>
</evidence>
<dbReference type="Pfam" id="PF15556">
    <property type="entry name" value="Zwint"/>
    <property type="match status" value="1"/>
</dbReference>
<dbReference type="GO" id="GO:0031619">
    <property type="term" value="P:homologous chromosome orientation in meiotic metaphase I"/>
    <property type="evidence" value="ECO:0007669"/>
    <property type="project" value="Ensembl"/>
</dbReference>
<dbReference type="GO" id="GO:0005829">
    <property type="term" value="C:cytosol"/>
    <property type="evidence" value="ECO:0007669"/>
    <property type="project" value="Ensembl"/>
</dbReference>
<accession>A0A8C6QVX1</accession>
<dbReference type="GO" id="GO:0051649">
    <property type="term" value="P:establishment of localization in cell"/>
    <property type="evidence" value="ECO:0007669"/>
    <property type="project" value="Ensembl"/>
</dbReference>
<keyword evidence="3" id="KW-1185">Reference proteome</keyword>
<feature type="coiled-coil region" evidence="1">
    <location>
        <begin position="121"/>
        <end position="190"/>
    </location>
</feature>
<name>A0A8C6QVX1_NANGA</name>
<sequence>RVDAAGTGDAEAETVLAEVADILEPTGLQEEMELPARILAEFERNSRKKDKLLCSQLQVVDFLQSFLAQEDAAQGLGPLASEDSSRQKALAAKEQWKELKTSYQEHVEAIRSELTQALPQLEEVRRKAAELREAWQQLQAKKQVAEEKLRAAQQQWQLQQNHLRRLAQASAELKKRQKVSEEQLDRLYQELEPLAQQTKREQQRLNRNQIYLQLLCTLHGKPLVLEAKAEDRATAETALSPVSR</sequence>
<keyword evidence="1" id="KW-0175">Coiled coil</keyword>
<dbReference type="AlphaFoldDB" id="A0A8C6QVX1"/>